<comment type="similarity">
    <text evidence="2">Belongs to the EccE family.</text>
</comment>
<feature type="transmembrane region" description="Helical" evidence="7">
    <location>
        <begin position="12"/>
        <end position="31"/>
    </location>
</feature>
<evidence type="ECO:0000256" key="4">
    <source>
        <dbReference type="ARBA" id="ARBA00022692"/>
    </source>
</evidence>
<evidence type="ECO:0000256" key="3">
    <source>
        <dbReference type="ARBA" id="ARBA00022475"/>
    </source>
</evidence>
<evidence type="ECO:0000313" key="10">
    <source>
        <dbReference type="Proteomes" id="UP001231924"/>
    </source>
</evidence>
<keyword evidence="6 7" id="KW-0472">Membrane</keyword>
<dbReference type="Proteomes" id="UP001231924">
    <property type="component" value="Unassembled WGS sequence"/>
</dbReference>
<name>A0ABT7M462_9PSEU</name>
<organism evidence="9 10">
    <name type="scientific">Actinomycetospora termitidis</name>
    <dbReference type="NCBI Taxonomy" id="3053470"/>
    <lineage>
        <taxon>Bacteria</taxon>
        <taxon>Bacillati</taxon>
        <taxon>Actinomycetota</taxon>
        <taxon>Actinomycetes</taxon>
        <taxon>Pseudonocardiales</taxon>
        <taxon>Pseudonocardiaceae</taxon>
        <taxon>Actinomycetospora</taxon>
    </lineage>
</organism>
<evidence type="ECO:0000256" key="1">
    <source>
        <dbReference type="ARBA" id="ARBA00004236"/>
    </source>
</evidence>
<dbReference type="InterPro" id="IPR050051">
    <property type="entry name" value="EccE_dom"/>
</dbReference>
<evidence type="ECO:0000256" key="6">
    <source>
        <dbReference type="ARBA" id="ARBA00023136"/>
    </source>
</evidence>
<evidence type="ECO:0000256" key="2">
    <source>
        <dbReference type="ARBA" id="ARBA00007759"/>
    </source>
</evidence>
<dbReference type="RefSeq" id="WP_286051556.1">
    <property type="nucleotide sequence ID" value="NZ_JASVWF010000001.1"/>
</dbReference>
<accession>A0ABT7M462</accession>
<keyword evidence="4 7" id="KW-0812">Transmembrane</keyword>
<sequence length="397" mass="40477">MSRPDGPGLGRLPITGVLVAEIGLAVALGLLALEAGLLPLAGVVVSLALVAGLVRVRGELVGTWAALALRHRLRPREVPAAEPGEGLGLPGVDAAVGRIDVVDTRDHDGRPVALLGGPDGAWSAVLVPEAEDLPLLLDPTTTDAPPATLDPVDRVGGGLGGVPLSVLAGTLADRGVVLDAVTVVRHVRPGGAESPARTAHREVLGPLSDAAHRSVWLVVRLDPGRCPDAVTARGGGVLGVRRALVGSLARIGRVLADHDVPVRPVDRDGLREAVAVAAGSDLDRTPGGVQERWDAVVIGEVGHATWTATALDPRGLDLDALVAPDAVCTTALALVAADTPDEVGVDLRVRVTAHTPAEVVAAGRELVGVARARGVRLEPLHGRQGAGLRTTLPLGAR</sequence>
<feature type="domain" description="Type VII secretion system protein EccE" evidence="8">
    <location>
        <begin position="210"/>
        <end position="306"/>
    </location>
</feature>
<protein>
    <submittedName>
        <fullName evidence="9">Type VII secretion protein EccE</fullName>
    </submittedName>
</protein>
<comment type="caution">
    <text evidence="9">The sequence shown here is derived from an EMBL/GenBank/DDBJ whole genome shotgun (WGS) entry which is preliminary data.</text>
</comment>
<dbReference type="NCBIfam" id="TIGR03923">
    <property type="entry name" value="T7SS_EccE"/>
    <property type="match status" value="1"/>
</dbReference>
<keyword evidence="3" id="KW-1003">Cell membrane</keyword>
<reference evidence="9 10" key="1">
    <citation type="submission" date="2023-06" db="EMBL/GenBank/DDBJ databases">
        <title>Actinomycetospora Odt1-22.</title>
        <authorList>
            <person name="Supong K."/>
        </authorList>
    </citation>
    <scope>NUCLEOTIDE SEQUENCE [LARGE SCALE GENOMIC DNA]</scope>
    <source>
        <strain evidence="9 10">Odt1-22</strain>
    </source>
</reference>
<evidence type="ECO:0000256" key="7">
    <source>
        <dbReference type="SAM" id="Phobius"/>
    </source>
</evidence>
<dbReference type="Pfam" id="PF11203">
    <property type="entry name" value="EccE"/>
    <property type="match status" value="1"/>
</dbReference>
<dbReference type="EMBL" id="JASVWF010000001">
    <property type="protein sequence ID" value="MDL5155467.1"/>
    <property type="molecule type" value="Genomic_DNA"/>
</dbReference>
<feature type="transmembrane region" description="Helical" evidence="7">
    <location>
        <begin position="37"/>
        <end position="54"/>
    </location>
</feature>
<dbReference type="InterPro" id="IPR021368">
    <property type="entry name" value="T7SS_EccE"/>
</dbReference>
<evidence type="ECO:0000259" key="8">
    <source>
        <dbReference type="Pfam" id="PF11203"/>
    </source>
</evidence>
<comment type="subcellular location">
    <subcellularLocation>
        <location evidence="1">Cell membrane</location>
    </subcellularLocation>
</comment>
<gene>
    <name evidence="9" type="primary">eccE</name>
    <name evidence="9" type="ORF">QRT03_05855</name>
</gene>
<evidence type="ECO:0000313" key="9">
    <source>
        <dbReference type="EMBL" id="MDL5155467.1"/>
    </source>
</evidence>
<keyword evidence="10" id="KW-1185">Reference proteome</keyword>
<evidence type="ECO:0000256" key="5">
    <source>
        <dbReference type="ARBA" id="ARBA00022989"/>
    </source>
</evidence>
<keyword evidence="5 7" id="KW-1133">Transmembrane helix</keyword>
<proteinExistence type="inferred from homology"/>